<evidence type="ECO:0008006" key="4">
    <source>
        <dbReference type="Google" id="ProtNLM"/>
    </source>
</evidence>
<keyword evidence="1" id="KW-1133">Transmembrane helix</keyword>
<evidence type="ECO:0000313" key="3">
    <source>
        <dbReference type="Proteomes" id="UP000092573"/>
    </source>
</evidence>
<name>A0A1B1N6F2_9BACL</name>
<sequence>MLKKALACIVMVAAGIFMFFIPGIVGDEMNNSHYQGSFYDVYFIFRCLFLLFGTLTIFLSLVYFLNKKPE</sequence>
<evidence type="ECO:0000256" key="1">
    <source>
        <dbReference type="SAM" id="Phobius"/>
    </source>
</evidence>
<gene>
    <name evidence="2" type="ORF">AWM70_22375</name>
</gene>
<dbReference type="Proteomes" id="UP000092573">
    <property type="component" value="Chromosome"/>
</dbReference>
<dbReference type="EMBL" id="CP014167">
    <property type="protein sequence ID" value="ANS76992.1"/>
    <property type="molecule type" value="Genomic_DNA"/>
</dbReference>
<organism evidence="2 3">
    <name type="scientific">Paenibacillus yonginensis</name>
    <dbReference type="NCBI Taxonomy" id="1462996"/>
    <lineage>
        <taxon>Bacteria</taxon>
        <taxon>Bacillati</taxon>
        <taxon>Bacillota</taxon>
        <taxon>Bacilli</taxon>
        <taxon>Bacillales</taxon>
        <taxon>Paenibacillaceae</taxon>
        <taxon>Paenibacillus</taxon>
    </lineage>
</organism>
<dbReference type="KEGG" id="pyg:AWM70_22375"/>
<keyword evidence="3" id="KW-1185">Reference proteome</keyword>
<feature type="transmembrane region" description="Helical" evidence="1">
    <location>
        <begin position="42"/>
        <end position="65"/>
    </location>
</feature>
<keyword evidence="1" id="KW-0812">Transmembrane</keyword>
<accession>A0A1B1N6F2</accession>
<reference evidence="2 3" key="1">
    <citation type="submission" date="2016-01" db="EMBL/GenBank/DDBJ databases">
        <title>Complete Genome Sequence of Paenibacillus yonginensis DCY84, a novel Plant Growth-Promoting Bacteria with Elicitation of Induced Systemic Resistance.</title>
        <authorList>
            <person name="Kim Y.J."/>
            <person name="Yang D.C."/>
            <person name="Sukweenadhi J."/>
        </authorList>
    </citation>
    <scope>NUCLEOTIDE SEQUENCE [LARGE SCALE GENOMIC DNA]</scope>
    <source>
        <strain evidence="2 3">DCY84</strain>
    </source>
</reference>
<keyword evidence="1" id="KW-0472">Membrane</keyword>
<proteinExistence type="predicted"/>
<protein>
    <recommendedName>
        <fullName evidence="4">DUF3955 domain-containing protein</fullName>
    </recommendedName>
</protein>
<dbReference type="AlphaFoldDB" id="A0A1B1N6F2"/>
<evidence type="ECO:0000313" key="2">
    <source>
        <dbReference type="EMBL" id="ANS76992.1"/>
    </source>
</evidence>